<evidence type="ECO:0000313" key="4">
    <source>
        <dbReference type="Proteomes" id="UP000051249"/>
    </source>
</evidence>
<reference evidence="3 4" key="1">
    <citation type="journal article" date="2015" name="Genome Announc.">
        <title>Expanding the biotechnology potential of lactobacilli through comparative genomics of 213 strains and associated genera.</title>
        <authorList>
            <person name="Sun Z."/>
            <person name="Harris H.M."/>
            <person name="McCann A."/>
            <person name="Guo C."/>
            <person name="Argimon S."/>
            <person name="Zhang W."/>
            <person name="Yang X."/>
            <person name="Jeffery I.B."/>
            <person name="Cooney J.C."/>
            <person name="Kagawa T.F."/>
            <person name="Liu W."/>
            <person name="Song Y."/>
            <person name="Salvetti E."/>
            <person name="Wrobel A."/>
            <person name="Rasinkangas P."/>
            <person name="Parkhill J."/>
            <person name="Rea M.C."/>
            <person name="O'Sullivan O."/>
            <person name="Ritari J."/>
            <person name="Douillard F.P."/>
            <person name="Paul Ross R."/>
            <person name="Yang R."/>
            <person name="Briner A.E."/>
            <person name="Felis G.E."/>
            <person name="de Vos W.M."/>
            <person name="Barrangou R."/>
            <person name="Klaenhammer T.R."/>
            <person name="Caufield P.W."/>
            <person name="Cui Y."/>
            <person name="Zhang H."/>
            <person name="O'Toole P.W."/>
        </authorList>
    </citation>
    <scope>NUCLEOTIDE SEQUENCE [LARGE SCALE GENOMIC DNA]</scope>
    <source>
        <strain evidence="3 4">DSM 23026</strain>
    </source>
</reference>
<evidence type="ECO:0000256" key="2">
    <source>
        <dbReference type="SAM" id="SignalP"/>
    </source>
</evidence>
<dbReference type="Pfam" id="PF20585">
    <property type="entry name" value="Pectate_lyase_5"/>
    <property type="match status" value="2"/>
</dbReference>
<feature type="compositionally biased region" description="Basic and acidic residues" evidence="1">
    <location>
        <begin position="177"/>
        <end position="193"/>
    </location>
</feature>
<evidence type="ECO:0008006" key="5">
    <source>
        <dbReference type="Google" id="ProtNLM"/>
    </source>
</evidence>
<organism evidence="3 4">
    <name type="scientific">Pediococcus argentinicus</name>
    <dbReference type="NCBI Taxonomy" id="480391"/>
    <lineage>
        <taxon>Bacteria</taxon>
        <taxon>Bacillati</taxon>
        <taxon>Bacillota</taxon>
        <taxon>Bacilli</taxon>
        <taxon>Lactobacillales</taxon>
        <taxon>Lactobacillaceae</taxon>
        <taxon>Pediococcus</taxon>
    </lineage>
</organism>
<keyword evidence="2" id="KW-0732">Signal</keyword>
<comment type="caution">
    <text evidence="3">The sequence shown here is derived from an EMBL/GenBank/DDBJ whole genome shotgun (WGS) entry which is preliminary data.</text>
</comment>
<dbReference type="InterPro" id="IPR046776">
    <property type="entry name" value="Pectate_lyase_5"/>
</dbReference>
<feature type="compositionally biased region" description="Basic and acidic residues" evidence="1">
    <location>
        <begin position="231"/>
        <end position="252"/>
    </location>
</feature>
<accession>A0A0R2NCW3</accession>
<dbReference type="Proteomes" id="UP000051249">
    <property type="component" value="Unassembled WGS sequence"/>
</dbReference>
<feature type="region of interest" description="Disordered" evidence="1">
    <location>
        <begin position="173"/>
        <end position="254"/>
    </location>
</feature>
<dbReference type="AlphaFoldDB" id="A0A0R2NCW3"/>
<gene>
    <name evidence="3" type="ORF">IV88_GL000893</name>
</gene>
<feature type="signal peptide" evidence="2">
    <location>
        <begin position="1"/>
        <end position="25"/>
    </location>
</feature>
<proteinExistence type="predicted"/>
<sequence length="806" mass="88851">MKKMKNLLIIIIMLIGSIGPQTVIAATADNVAESSIEKSTDESANEDNKDSSSEKQIESEKKDPSVAEVEKWSEFVEAYNNANVHMIRLMNNISGKTKLKLTPRTESLKVEGNQHQLSLLNISLPYAKSNHQTIRLEKLEVIGGPEQQYLFESDDKNAFDSWKFETSETTLRGNMELAKKTNPDVSSEAKESDQSSDVEDIEDEKEISELNFSNRNSTEDASSSASMESVEAMKESSPEEKESDESESKDIKGNTVEAANYEELKAAIANPEVSLIKVTEDIQRAKEKNFDKINRSLKIDGQNHKIAIGNQEVRLNIDSKTPADQKPVFTIENATLDNNESGHGFVTVDSNGQGKYTLNFKNITTQKGSVQLLTSALKCQVNFAGKMNLQTKLENAEVGSLDIAPGTNYVGEEYGGPWSMIAFDASSPDGSTGANRTFEVGDGATVDFKTTDSSSGDNNYELIFGHYKKIIIGEKATFNARWGHDIFRFDGYQSGTTGSNKRKGAEILIKENADVSLDNRDDTTGLPPINADSGEENLVTVEKDAKLKITTKNIYGAIALDGGHTNFVANSPKLIDLKNYDEEHKVVRTTTKSSQFDIKNTSLSYWRNNIDSAKPEGSRANIDRISSVKGDNWESVPPELGNEMNSGSIQVQRIRTEAAGDEKLKLASVPKYINFGEHITLNSGDGDAGIQKMDGRLVIQDSRFNRQPWQLKARLSEGFGGPKDLNNILYYGDRSAGTGSGNVPITTQSTKIISETNTEEEFEASKDWNDKFGLNLQFRNVGNEIDLVGKYSGTITWELEDAVNPD</sequence>
<dbReference type="EMBL" id="JQCQ01000028">
    <property type="protein sequence ID" value="KRO23684.1"/>
    <property type="molecule type" value="Genomic_DNA"/>
</dbReference>
<feature type="region of interest" description="Disordered" evidence="1">
    <location>
        <begin position="35"/>
        <end position="65"/>
    </location>
</feature>
<feature type="chain" id="PRO_5006421015" description="WxL domain-containing protein" evidence="2">
    <location>
        <begin position="26"/>
        <end position="806"/>
    </location>
</feature>
<name>A0A0R2NCW3_9LACO</name>
<dbReference type="PATRIC" id="fig|480391.4.peg.906"/>
<keyword evidence="4" id="KW-1185">Reference proteome</keyword>
<feature type="compositionally biased region" description="Low complexity" evidence="1">
    <location>
        <begin position="219"/>
        <end position="230"/>
    </location>
</feature>
<evidence type="ECO:0000256" key="1">
    <source>
        <dbReference type="SAM" id="MobiDB-lite"/>
    </source>
</evidence>
<evidence type="ECO:0000313" key="3">
    <source>
        <dbReference type="EMBL" id="KRO23684.1"/>
    </source>
</evidence>
<protein>
    <recommendedName>
        <fullName evidence="5">WxL domain-containing protein</fullName>
    </recommendedName>
</protein>
<feature type="compositionally biased region" description="Acidic residues" evidence="1">
    <location>
        <begin position="194"/>
        <end position="206"/>
    </location>
</feature>